<dbReference type="RefSeq" id="WP_183348540.1">
    <property type="nucleotide sequence ID" value="NZ_JACHEO010000002.1"/>
</dbReference>
<reference evidence="8 9" key="1">
    <citation type="submission" date="2020-08" db="EMBL/GenBank/DDBJ databases">
        <title>Genomic Encyclopedia of Type Strains, Phase IV (KMG-IV): sequencing the most valuable type-strain genomes for metagenomic binning, comparative biology and taxonomic classification.</title>
        <authorList>
            <person name="Goeker M."/>
        </authorList>
    </citation>
    <scope>NUCLEOTIDE SEQUENCE [LARGE SCALE GENOMIC DNA]</scope>
    <source>
        <strain evidence="8 9">DSM 28570</strain>
    </source>
</reference>
<dbReference type="PANTHER" id="PTHR32071">
    <property type="entry name" value="TRANSCRIPTIONAL REGULATORY PROTEIN"/>
    <property type="match status" value="1"/>
</dbReference>
<gene>
    <name evidence="8" type="ORF">HNQ81_000809</name>
</gene>
<evidence type="ECO:0000256" key="5">
    <source>
        <dbReference type="ARBA" id="ARBA00023159"/>
    </source>
</evidence>
<sequence length="475" mass="53484">MLTRLIFALKNTELQRLLENTISMVADVQIESFGHKKNPWQKVVQSCGDIIVISDSLIPQPVESGISTLNNLPENPTTVILHDIDSAEKQAQLVAAGADAVLFSGISIKSLSEAIEATLESRRQFFQLERFDHRGQAKPKINDLKTKSEIMQIFMNEVQQVAPSDSLLLITGETGVGKEHLAKVIHAESPRAAGPFIAVNTAALPEQLLESELFGHKQGAFTGATRSRRGAFEQAHGGTIFLDEIGEMPLHLQAKLLRVLQDYEIRPIGAEKSTWVDVRVIAATNRNLEEEVVKGNFRKDLFYRLSVVTLHIPSLRYRREDIPALARRFLMHYKHKIGRDVRQISEPTMKALCRYDWPGNIRELMNVIERSMLLCKTDEISLQDLPGVFHSEDFFSLTHSNGEKTAPSNWKGKTLSQVEQEVTDEVEDLYLRMVLTKSQGRINRAAQLAGLNPRGLYNKMKRLGLNKEDFKKKTG</sequence>
<dbReference type="Pfam" id="PF00158">
    <property type="entry name" value="Sigma54_activat"/>
    <property type="match status" value="1"/>
</dbReference>
<dbReference type="InterPro" id="IPR027417">
    <property type="entry name" value="P-loop_NTPase"/>
</dbReference>
<dbReference type="PANTHER" id="PTHR32071:SF121">
    <property type="entry name" value="SIGMA L-DEPENDENT TRANSCRIPTIONAL REGULATOR YQIR-RELATED"/>
    <property type="match status" value="1"/>
</dbReference>
<dbReference type="InterPro" id="IPR025944">
    <property type="entry name" value="Sigma_54_int_dom_CS"/>
</dbReference>
<dbReference type="InterPro" id="IPR002197">
    <property type="entry name" value="HTH_Fis"/>
</dbReference>
<evidence type="ECO:0000256" key="6">
    <source>
        <dbReference type="ARBA" id="ARBA00023163"/>
    </source>
</evidence>
<evidence type="ECO:0000313" key="8">
    <source>
        <dbReference type="EMBL" id="MBB5347099.1"/>
    </source>
</evidence>
<comment type="caution">
    <text evidence="8">The sequence shown here is derived from an EMBL/GenBank/DDBJ whole genome shotgun (WGS) entry which is preliminary data.</text>
</comment>
<dbReference type="AlphaFoldDB" id="A0A840V062"/>
<dbReference type="GO" id="GO:0043565">
    <property type="term" value="F:sequence-specific DNA binding"/>
    <property type="evidence" value="ECO:0007669"/>
    <property type="project" value="InterPro"/>
</dbReference>
<keyword evidence="9" id="KW-1185">Reference proteome</keyword>
<dbReference type="PROSITE" id="PS50045">
    <property type="entry name" value="SIGMA54_INTERACT_4"/>
    <property type="match status" value="1"/>
</dbReference>
<evidence type="ECO:0000256" key="4">
    <source>
        <dbReference type="ARBA" id="ARBA00023125"/>
    </source>
</evidence>
<feature type="domain" description="Sigma-54 factor interaction" evidence="7">
    <location>
        <begin position="144"/>
        <end position="373"/>
    </location>
</feature>
<organism evidence="8 9">
    <name type="scientific">Desulfoprunum benzoelyticum</name>
    <dbReference type="NCBI Taxonomy" id="1506996"/>
    <lineage>
        <taxon>Bacteria</taxon>
        <taxon>Pseudomonadati</taxon>
        <taxon>Thermodesulfobacteriota</taxon>
        <taxon>Desulfobulbia</taxon>
        <taxon>Desulfobulbales</taxon>
        <taxon>Desulfobulbaceae</taxon>
        <taxon>Desulfoprunum</taxon>
    </lineage>
</organism>
<dbReference type="GO" id="GO:0005524">
    <property type="term" value="F:ATP binding"/>
    <property type="evidence" value="ECO:0007669"/>
    <property type="project" value="UniProtKB-KW"/>
</dbReference>
<dbReference type="InterPro" id="IPR009057">
    <property type="entry name" value="Homeodomain-like_sf"/>
</dbReference>
<dbReference type="PROSITE" id="PS00676">
    <property type="entry name" value="SIGMA54_INTERACT_2"/>
    <property type="match status" value="1"/>
</dbReference>
<dbReference type="PROSITE" id="PS00688">
    <property type="entry name" value="SIGMA54_INTERACT_3"/>
    <property type="match status" value="1"/>
</dbReference>
<dbReference type="PROSITE" id="PS00675">
    <property type="entry name" value="SIGMA54_INTERACT_1"/>
    <property type="match status" value="1"/>
</dbReference>
<keyword evidence="5" id="KW-0010">Activator</keyword>
<keyword evidence="2" id="KW-0067">ATP-binding</keyword>
<keyword evidence="3" id="KW-0805">Transcription regulation</keyword>
<dbReference type="FunFam" id="1.10.8.60:FF:000014">
    <property type="entry name" value="DNA-binding transcriptional regulator NtrC"/>
    <property type="match status" value="1"/>
</dbReference>
<keyword evidence="4 8" id="KW-0238">DNA-binding</keyword>
<dbReference type="InterPro" id="IPR025943">
    <property type="entry name" value="Sigma_54_int_dom_ATP-bd_2"/>
</dbReference>
<dbReference type="FunFam" id="3.40.50.300:FF:000006">
    <property type="entry name" value="DNA-binding transcriptional regulator NtrC"/>
    <property type="match status" value="1"/>
</dbReference>
<evidence type="ECO:0000256" key="3">
    <source>
        <dbReference type="ARBA" id="ARBA00023015"/>
    </source>
</evidence>
<proteinExistence type="predicted"/>
<dbReference type="InterPro" id="IPR003593">
    <property type="entry name" value="AAA+_ATPase"/>
</dbReference>
<protein>
    <submittedName>
        <fullName evidence="8">DNA-binding NtrC family response regulator</fullName>
    </submittedName>
</protein>
<evidence type="ECO:0000256" key="2">
    <source>
        <dbReference type="ARBA" id="ARBA00022840"/>
    </source>
</evidence>
<dbReference type="SUPFAM" id="SSF46689">
    <property type="entry name" value="Homeodomain-like"/>
    <property type="match status" value="1"/>
</dbReference>
<dbReference type="GO" id="GO:0006355">
    <property type="term" value="P:regulation of DNA-templated transcription"/>
    <property type="evidence" value="ECO:0007669"/>
    <property type="project" value="InterPro"/>
</dbReference>
<dbReference type="Pfam" id="PF02954">
    <property type="entry name" value="HTH_8"/>
    <property type="match status" value="1"/>
</dbReference>
<dbReference type="Gene3D" id="1.10.8.60">
    <property type="match status" value="1"/>
</dbReference>
<dbReference type="Pfam" id="PF25601">
    <property type="entry name" value="AAA_lid_14"/>
    <property type="match status" value="1"/>
</dbReference>
<evidence type="ECO:0000259" key="7">
    <source>
        <dbReference type="PROSITE" id="PS50045"/>
    </source>
</evidence>
<dbReference type="SMART" id="SM00382">
    <property type="entry name" value="AAA"/>
    <property type="match status" value="1"/>
</dbReference>
<dbReference type="InterPro" id="IPR058031">
    <property type="entry name" value="AAA_lid_NorR"/>
</dbReference>
<evidence type="ECO:0000313" key="9">
    <source>
        <dbReference type="Proteomes" id="UP000539642"/>
    </source>
</evidence>
<dbReference type="SUPFAM" id="SSF52172">
    <property type="entry name" value="CheY-like"/>
    <property type="match status" value="1"/>
</dbReference>
<dbReference type="SUPFAM" id="SSF52540">
    <property type="entry name" value="P-loop containing nucleoside triphosphate hydrolases"/>
    <property type="match status" value="1"/>
</dbReference>
<dbReference type="InterPro" id="IPR025662">
    <property type="entry name" value="Sigma_54_int_dom_ATP-bd_1"/>
</dbReference>
<dbReference type="InterPro" id="IPR002078">
    <property type="entry name" value="Sigma_54_int"/>
</dbReference>
<keyword evidence="6" id="KW-0804">Transcription</keyword>
<dbReference type="Proteomes" id="UP000539642">
    <property type="component" value="Unassembled WGS sequence"/>
</dbReference>
<accession>A0A840V062</accession>
<dbReference type="EMBL" id="JACHEO010000002">
    <property type="protein sequence ID" value="MBB5347099.1"/>
    <property type="molecule type" value="Genomic_DNA"/>
</dbReference>
<dbReference type="Gene3D" id="3.40.50.300">
    <property type="entry name" value="P-loop containing nucleotide triphosphate hydrolases"/>
    <property type="match status" value="1"/>
</dbReference>
<dbReference type="CDD" id="cd00009">
    <property type="entry name" value="AAA"/>
    <property type="match status" value="1"/>
</dbReference>
<dbReference type="InterPro" id="IPR011006">
    <property type="entry name" value="CheY-like_superfamily"/>
</dbReference>
<name>A0A840V062_9BACT</name>
<evidence type="ECO:0000256" key="1">
    <source>
        <dbReference type="ARBA" id="ARBA00022741"/>
    </source>
</evidence>
<keyword evidence="1" id="KW-0547">Nucleotide-binding</keyword>
<dbReference type="Gene3D" id="1.10.10.60">
    <property type="entry name" value="Homeodomain-like"/>
    <property type="match status" value="1"/>
</dbReference>